<comment type="caution">
    <text evidence="4">The sequence shown here is derived from an EMBL/GenBank/DDBJ whole genome shotgun (WGS) entry which is preliminary data.</text>
</comment>
<dbReference type="EMBL" id="SJPQ01000001">
    <property type="protein sequence ID" value="TWT90623.1"/>
    <property type="molecule type" value="Genomic_DNA"/>
</dbReference>
<feature type="region of interest" description="Disordered" evidence="1">
    <location>
        <begin position="1"/>
        <end position="21"/>
    </location>
</feature>
<evidence type="ECO:0000256" key="2">
    <source>
        <dbReference type="SAM" id="Phobius"/>
    </source>
</evidence>
<dbReference type="InterPro" id="IPR046477">
    <property type="entry name" value="DUF6798"/>
</dbReference>
<protein>
    <recommendedName>
        <fullName evidence="3">DUF6798 domain-containing protein</fullName>
    </recommendedName>
</protein>
<evidence type="ECO:0000259" key="3">
    <source>
        <dbReference type="Pfam" id="PF20604"/>
    </source>
</evidence>
<accession>A0A5C5ZWI2</accession>
<feature type="transmembrane region" description="Helical" evidence="2">
    <location>
        <begin position="375"/>
        <end position="394"/>
    </location>
</feature>
<evidence type="ECO:0000256" key="1">
    <source>
        <dbReference type="SAM" id="MobiDB-lite"/>
    </source>
</evidence>
<evidence type="ECO:0000313" key="4">
    <source>
        <dbReference type="EMBL" id="TWT90623.1"/>
    </source>
</evidence>
<name>A0A5C5ZWI2_9BACT</name>
<feature type="transmembrane region" description="Helical" evidence="2">
    <location>
        <begin position="81"/>
        <end position="108"/>
    </location>
</feature>
<evidence type="ECO:0000313" key="5">
    <source>
        <dbReference type="Proteomes" id="UP000315440"/>
    </source>
</evidence>
<feature type="transmembrane region" description="Helical" evidence="2">
    <location>
        <begin position="276"/>
        <end position="293"/>
    </location>
</feature>
<dbReference type="OrthoDB" id="229702at2"/>
<feature type="domain" description="DUF6798" evidence="3">
    <location>
        <begin position="418"/>
        <end position="476"/>
    </location>
</feature>
<keyword evidence="5" id="KW-1185">Reference proteome</keyword>
<gene>
    <name evidence="4" type="ORF">Mal64_10170</name>
</gene>
<feature type="transmembrane region" description="Helical" evidence="2">
    <location>
        <begin position="176"/>
        <end position="205"/>
    </location>
</feature>
<feature type="transmembrane region" description="Helical" evidence="2">
    <location>
        <begin position="349"/>
        <end position="368"/>
    </location>
</feature>
<sequence>MPLADEPVDAPAGPPTTGEAGARWRPWLETLLVLTVFFVASGNPAPAVNEAHYLTRLKHYWDPAWCAGDLFLESPEAHLTIVWLVGWATWFVSLETVAWLGRLVTWALLAWGWQRLSWRVLPRAWLSVLSAALLVVAVREGNFAGEWIVGGFEAKGPAWACVLFALERAIAGKWNLVWLLLGLATAMHALVGFWTTLVLLGVWAIYYRREQPLRGMLPGLVAGGVLGLAGVAPALMLTAGAEPAVVGEANQIYVFVRLPHHLAPLHKDADWIVNRGARHAVVLVVLALGWSGLDRKRPDSLRAPLLLGRVAWGGLAIAVTGLVIELLLWSQPELAAKLLRYYWFRLNDITAAIAASQLAAVWLAGAGARRSQSLHGLRAVATLGVMAICLWHFGPVLSQRLLEPPRPPADGVMRDPIAWIDACEWVAENTPEDTLWITPRRATTFKWRTGRPEVVNHKDIPQDAPSMVEWRRRLHNVFAIGQWPDGSTRWSRSVGQLGAMRLRELAEEYGAEFALSSNRYPASLPVLYRNRGYVVYDLR</sequence>
<keyword evidence="2" id="KW-0812">Transmembrane</keyword>
<feature type="transmembrane region" description="Helical" evidence="2">
    <location>
        <begin position="217"/>
        <end position="237"/>
    </location>
</feature>
<feature type="transmembrane region" description="Helical" evidence="2">
    <location>
        <begin position="305"/>
        <end position="329"/>
    </location>
</feature>
<dbReference type="Proteomes" id="UP000315440">
    <property type="component" value="Unassembled WGS sequence"/>
</dbReference>
<dbReference type="AlphaFoldDB" id="A0A5C5ZWI2"/>
<keyword evidence="2" id="KW-0472">Membrane</keyword>
<feature type="transmembrane region" description="Helical" evidence="2">
    <location>
        <begin position="120"/>
        <end position="138"/>
    </location>
</feature>
<organism evidence="4 5">
    <name type="scientific">Pseudobythopirellula maris</name>
    <dbReference type="NCBI Taxonomy" id="2527991"/>
    <lineage>
        <taxon>Bacteria</taxon>
        <taxon>Pseudomonadati</taxon>
        <taxon>Planctomycetota</taxon>
        <taxon>Planctomycetia</taxon>
        <taxon>Pirellulales</taxon>
        <taxon>Lacipirellulaceae</taxon>
        <taxon>Pseudobythopirellula</taxon>
    </lineage>
</organism>
<reference evidence="4 5" key="1">
    <citation type="submission" date="2019-02" db="EMBL/GenBank/DDBJ databases">
        <title>Deep-cultivation of Planctomycetes and their phenomic and genomic characterization uncovers novel biology.</title>
        <authorList>
            <person name="Wiegand S."/>
            <person name="Jogler M."/>
            <person name="Boedeker C."/>
            <person name="Pinto D."/>
            <person name="Vollmers J."/>
            <person name="Rivas-Marin E."/>
            <person name="Kohn T."/>
            <person name="Peeters S.H."/>
            <person name="Heuer A."/>
            <person name="Rast P."/>
            <person name="Oberbeckmann S."/>
            <person name="Bunk B."/>
            <person name="Jeske O."/>
            <person name="Meyerdierks A."/>
            <person name="Storesund J.E."/>
            <person name="Kallscheuer N."/>
            <person name="Luecker S."/>
            <person name="Lage O.M."/>
            <person name="Pohl T."/>
            <person name="Merkel B.J."/>
            <person name="Hornburger P."/>
            <person name="Mueller R.-W."/>
            <person name="Bruemmer F."/>
            <person name="Labrenz M."/>
            <person name="Spormann A.M."/>
            <person name="Op Den Camp H."/>
            <person name="Overmann J."/>
            <person name="Amann R."/>
            <person name="Jetten M.S.M."/>
            <person name="Mascher T."/>
            <person name="Medema M.H."/>
            <person name="Devos D.P."/>
            <person name="Kaster A.-K."/>
            <person name="Ovreas L."/>
            <person name="Rohde M."/>
            <person name="Galperin M.Y."/>
            <person name="Jogler C."/>
        </authorList>
    </citation>
    <scope>NUCLEOTIDE SEQUENCE [LARGE SCALE GENOMIC DNA]</scope>
    <source>
        <strain evidence="4 5">Mal64</strain>
    </source>
</reference>
<dbReference type="RefSeq" id="WP_146397654.1">
    <property type="nucleotide sequence ID" value="NZ_SJPQ01000001.1"/>
</dbReference>
<proteinExistence type="predicted"/>
<dbReference type="Pfam" id="PF20604">
    <property type="entry name" value="DUF6798"/>
    <property type="match status" value="1"/>
</dbReference>
<keyword evidence="2" id="KW-1133">Transmembrane helix</keyword>